<dbReference type="EMBL" id="BMPP01000001">
    <property type="protein sequence ID" value="GGK10919.1"/>
    <property type="molecule type" value="Genomic_DNA"/>
</dbReference>
<comment type="caution">
    <text evidence="7">The sequence shown here is derived from an EMBL/GenBank/DDBJ whole genome shotgun (WGS) entry which is preliminary data.</text>
</comment>
<keyword evidence="2 7" id="KW-0238">DNA-binding</keyword>
<dbReference type="InterPro" id="IPR058245">
    <property type="entry name" value="NreC/VraR/RcsB-like_REC"/>
</dbReference>
<evidence type="ECO:0000256" key="1">
    <source>
        <dbReference type="ARBA" id="ARBA00022553"/>
    </source>
</evidence>
<name>A0ABQ2EFR5_9DEIO</name>
<feature type="domain" description="Response regulatory" evidence="6">
    <location>
        <begin position="31"/>
        <end position="147"/>
    </location>
</feature>
<accession>A0ABQ2EFR5</accession>
<dbReference type="InterPro" id="IPR011006">
    <property type="entry name" value="CheY-like_superfamily"/>
</dbReference>
<dbReference type="PANTHER" id="PTHR43214">
    <property type="entry name" value="TWO-COMPONENT RESPONSE REGULATOR"/>
    <property type="match status" value="1"/>
</dbReference>
<keyword evidence="1 3" id="KW-0597">Phosphoprotein</keyword>
<feature type="region of interest" description="Disordered" evidence="4">
    <location>
        <begin position="1"/>
        <end position="26"/>
    </location>
</feature>
<evidence type="ECO:0000256" key="3">
    <source>
        <dbReference type="PROSITE-ProRule" id="PRU00169"/>
    </source>
</evidence>
<dbReference type="Proteomes" id="UP000647587">
    <property type="component" value="Unassembled WGS sequence"/>
</dbReference>
<dbReference type="SUPFAM" id="SSF46894">
    <property type="entry name" value="C-terminal effector domain of the bipartite response regulators"/>
    <property type="match status" value="1"/>
</dbReference>
<dbReference type="Pfam" id="PF00196">
    <property type="entry name" value="GerE"/>
    <property type="match status" value="1"/>
</dbReference>
<evidence type="ECO:0000313" key="8">
    <source>
        <dbReference type="Proteomes" id="UP000647587"/>
    </source>
</evidence>
<dbReference type="PROSITE" id="PS00622">
    <property type="entry name" value="HTH_LUXR_1"/>
    <property type="match status" value="1"/>
</dbReference>
<dbReference type="InterPro" id="IPR039420">
    <property type="entry name" value="WalR-like"/>
</dbReference>
<dbReference type="SMART" id="SM00448">
    <property type="entry name" value="REC"/>
    <property type="match status" value="1"/>
</dbReference>
<evidence type="ECO:0000259" key="5">
    <source>
        <dbReference type="PROSITE" id="PS50043"/>
    </source>
</evidence>
<proteinExistence type="predicted"/>
<dbReference type="InterPro" id="IPR016032">
    <property type="entry name" value="Sig_transdc_resp-reg_C-effctor"/>
</dbReference>
<dbReference type="InterPro" id="IPR000792">
    <property type="entry name" value="Tscrpt_reg_LuxR_C"/>
</dbReference>
<dbReference type="Gene3D" id="3.40.50.2300">
    <property type="match status" value="1"/>
</dbReference>
<dbReference type="CDD" id="cd17535">
    <property type="entry name" value="REC_NarL-like"/>
    <property type="match status" value="1"/>
</dbReference>
<evidence type="ECO:0000259" key="6">
    <source>
        <dbReference type="PROSITE" id="PS50110"/>
    </source>
</evidence>
<dbReference type="CDD" id="cd06170">
    <property type="entry name" value="LuxR_C_like"/>
    <property type="match status" value="1"/>
</dbReference>
<dbReference type="PRINTS" id="PR00038">
    <property type="entry name" value="HTHLUXR"/>
</dbReference>
<feature type="modified residue" description="4-aspartylphosphate" evidence="3">
    <location>
        <position position="82"/>
    </location>
</feature>
<evidence type="ECO:0000256" key="4">
    <source>
        <dbReference type="SAM" id="MobiDB-lite"/>
    </source>
</evidence>
<dbReference type="PANTHER" id="PTHR43214:SF43">
    <property type="entry name" value="TWO-COMPONENT RESPONSE REGULATOR"/>
    <property type="match status" value="1"/>
</dbReference>
<dbReference type="Pfam" id="PF00072">
    <property type="entry name" value="Response_reg"/>
    <property type="match status" value="1"/>
</dbReference>
<sequence length="243" mass="25948">MPAPAGPRYAARMSDAARPPEAETDTPRTITLLLVDDHPVVRKGTRELLEGEADLHVIGEAGSGEEAVVKARALQPDVILMDVSMPGMNGIEATKAIKAERPGVGVLVLTSYDDDAYVFALLEAGAAGYLLKNASEDDLLGAVRAVAAGESALHPSVARKVLERFSTHTTPTPPEDDLSPRELEVLRVAATGRTNKEIARDLDISPRTVQVHLANIFSKLGVGSRTEAVLHGIKRGWIDPRTL</sequence>
<feature type="domain" description="HTH luxR-type" evidence="5">
    <location>
        <begin position="171"/>
        <end position="236"/>
    </location>
</feature>
<dbReference type="SMART" id="SM00421">
    <property type="entry name" value="HTH_LUXR"/>
    <property type="match status" value="1"/>
</dbReference>
<dbReference type="InterPro" id="IPR001789">
    <property type="entry name" value="Sig_transdc_resp-reg_receiver"/>
</dbReference>
<keyword evidence="8" id="KW-1185">Reference proteome</keyword>
<dbReference type="GO" id="GO:0003677">
    <property type="term" value="F:DNA binding"/>
    <property type="evidence" value="ECO:0007669"/>
    <property type="project" value="UniProtKB-KW"/>
</dbReference>
<dbReference type="PROSITE" id="PS50110">
    <property type="entry name" value="RESPONSE_REGULATORY"/>
    <property type="match status" value="1"/>
</dbReference>
<protein>
    <submittedName>
        <fullName evidence="7">DNA-binding response regulator</fullName>
    </submittedName>
</protein>
<gene>
    <name evidence="7" type="ORF">GCM10008955_00180</name>
</gene>
<reference evidence="8" key="1">
    <citation type="journal article" date="2019" name="Int. J. Syst. Evol. Microbiol.">
        <title>The Global Catalogue of Microorganisms (GCM) 10K type strain sequencing project: providing services to taxonomists for standard genome sequencing and annotation.</title>
        <authorList>
            <consortium name="The Broad Institute Genomics Platform"/>
            <consortium name="The Broad Institute Genome Sequencing Center for Infectious Disease"/>
            <person name="Wu L."/>
            <person name="Ma J."/>
        </authorList>
    </citation>
    <scope>NUCLEOTIDE SEQUENCE [LARGE SCALE GENOMIC DNA]</scope>
    <source>
        <strain evidence="8">JCM 30331</strain>
    </source>
</reference>
<evidence type="ECO:0000313" key="7">
    <source>
        <dbReference type="EMBL" id="GGK10919.1"/>
    </source>
</evidence>
<dbReference type="SUPFAM" id="SSF52172">
    <property type="entry name" value="CheY-like"/>
    <property type="match status" value="1"/>
</dbReference>
<evidence type="ECO:0000256" key="2">
    <source>
        <dbReference type="ARBA" id="ARBA00023125"/>
    </source>
</evidence>
<dbReference type="PROSITE" id="PS50043">
    <property type="entry name" value="HTH_LUXR_2"/>
    <property type="match status" value="1"/>
</dbReference>
<organism evidence="7 8">
    <name type="scientific">Deinococcus malanensis</name>
    <dbReference type="NCBI Taxonomy" id="1706855"/>
    <lineage>
        <taxon>Bacteria</taxon>
        <taxon>Thermotogati</taxon>
        <taxon>Deinococcota</taxon>
        <taxon>Deinococci</taxon>
        <taxon>Deinococcales</taxon>
        <taxon>Deinococcaceae</taxon>
        <taxon>Deinococcus</taxon>
    </lineage>
</organism>